<protein>
    <submittedName>
        <fullName evidence="3">Uncharacterized protein</fullName>
    </submittedName>
</protein>
<accession>A0A147H215</accession>
<feature type="region of interest" description="Disordered" evidence="1">
    <location>
        <begin position="92"/>
        <end position="120"/>
    </location>
</feature>
<evidence type="ECO:0000313" key="4">
    <source>
        <dbReference type="Proteomes" id="UP000072741"/>
    </source>
</evidence>
<evidence type="ECO:0000256" key="1">
    <source>
        <dbReference type="SAM" id="MobiDB-lite"/>
    </source>
</evidence>
<organism evidence="3 4">
    <name type="scientific">Pseudacidovorax intermedius</name>
    <dbReference type="NCBI Taxonomy" id="433924"/>
    <lineage>
        <taxon>Bacteria</taxon>
        <taxon>Pseudomonadati</taxon>
        <taxon>Pseudomonadota</taxon>
        <taxon>Betaproteobacteria</taxon>
        <taxon>Burkholderiales</taxon>
        <taxon>Comamonadaceae</taxon>
        <taxon>Pseudacidovorax</taxon>
    </lineage>
</organism>
<evidence type="ECO:0000256" key="2">
    <source>
        <dbReference type="SAM" id="Phobius"/>
    </source>
</evidence>
<sequence>MGMTGRSRTLLQWLSPDSPWQLALGFTLWSVWFVGVYSGVSVACSKRWFAGAAGSGTASAALMGVTALTIVLLALAAVRCLRHAHALRGLDPAGPRRPARPDDAVGQAEGDDPPGGVPDSAFAQRRERRRFIAALSAVLHAVAAVSTLFVALPLLWLPPCL</sequence>
<dbReference type="Proteomes" id="UP000072741">
    <property type="component" value="Unassembled WGS sequence"/>
</dbReference>
<evidence type="ECO:0000313" key="3">
    <source>
        <dbReference type="EMBL" id="KTT23965.1"/>
    </source>
</evidence>
<keyword evidence="2" id="KW-0472">Membrane</keyword>
<gene>
    <name evidence="3" type="ORF">NS331_06695</name>
</gene>
<name>A0A147H215_9BURK</name>
<keyword evidence="2" id="KW-0812">Transmembrane</keyword>
<feature type="transmembrane region" description="Helical" evidence="2">
    <location>
        <begin position="131"/>
        <end position="156"/>
    </location>
</feature>
<dbReference type="AlphaFoldDB" id="A0A147H215"/>
<feature type="transmembrane region" description="Helical" evidence="2">
    <location>
        <begin position="20"/>
        <end position="40"/>
    </location>
</feature>
<keyword evidence="2" id="KW-1133">Transmembrane helix</keyword>
<comment type="caution">
    <text evidence="3">The sequence shown here is derived from an EMBL/GenBank/DDBJ whole genome shotgun (WGS) entry which is preliminary data.</text>
</comment>
<keyword evidence="4" id="KW-1185">Reference proteome</keyword>
<feature type="transmembrane region" description="Helical" evidence="2">
    <location>
        <begin position="60"/>
        <end position="78"/>
    </location>
</feature>
<reference evidence="3 4" key="1">
    <citation type="journal article" date="2016" name="Front. Microbiol.">
        <title>Genomic Resource of Rice Seed Associated Bacteria.</title>
        <authorList>
            <person name="Midha S."/>
            <person name="Bansal K."/>
            <person name="Sharma S."/>
            <person name="Kumar N."/>
            <person name="Patil P.P."/>
            <person name="Chaudhry V."/>
            <person name="Patil P.B."/>
        </authorList>
    </citation>
    <scope>NUCLEOTIDE SEQUENCE [LARGE SCALE GENOMIC DNA]</scope>
    <source>
        <strain evidence="3 4">NS331</strain>
    </source>
</reference>
<dbReference type="EMBL" id="LDSL01000044">
    <property type="protein sequence ID" value="KTT23965.1"/>
    <property type="molecule type" value="Genomic_DNA"/>
</dbReference>
<proteinExistence type="predicted"/>